<dbReference type="CDD" id="cd18731">
    <property type="entry name" value="PIN_NgFitB-like"/>
    <property type="match status" value="1"/>
</dbReference>
<feature type="domain" description="PIN" evidence="8">
    <location>
        <begin position="2"/>
        <end position="124"/>
    </location>
</feature>
<sequence length="139" mass="15561">MIVLDTNVISALMRPDMNSAVVSWLDRQTSTIVWITAISVLEIRSGLFLLPDGRRKNGLLERFDQFLRDEIVGRVLPFDRNAAEAASILSAARIAVGRNIDRMDTQIAGIVVSRRAVLATRNIKVFNDLDISLVNPWQD</sequence>
<dbReference type="RefSeq" id="WP_165118340.1">
    <property type="nucleotide sequence ID" value="NZ_JAAKZG010000005.1"/>
</dbReference>
<gene>
    <name evidence="9" type="ORF">G6N74_14105</name>
</gene>
<keyword evidence="2" id="KW-1277">Toxin-antitoxin system</keyword>
<protein>
    <submittedName>
        <fullName evidence="9">Type II toxin-antitoxin system VapC family toxin</fullName>
    </submittedName>
</protein>
<dbReference type="InterPro" id="IPR050556">
    <property type="entry name" value="Type_II_TA_system_RNase"/>
</dbReference>
<dbReference type="PANTHER" id="PTHR33653">
    <property type="entry name" value="RIBONUCLEASE VAPC2"/>
    <property type="match status" value="1"/>
</dbReference>
<evidence type="ECO:0000259" key="8">
    <source>
        <dbReference type="Pfam" id="PF01850"/>
    </source>
</evidence>
<proteinExistence type="inferred from homology"/>
<evidence type="ECO:0000256" key="2">
    <source>
        <dbReference type="ARBA" id="ARBA00022649"/>
    </source>
</evidence>
<dbReference type="EMBL" id="JAAKZG010000005">
    <property type="protein sequence ID" value="NGN42199.1"/>
    <property type="molecule type" value="Genomic_DNA"/>
</dbReference>
<dbReference type="InterPro" id="IPR002716">
    <property type="entry name" value="PIN_dom"/>
</dbReference>
<name>A0A7C9R843_9HYPH</name>
<keyword evidence="4" id="KW-0479">Metal-binding</keyword>
<evidence type="ECO:0000256" key="5">
    <source>
        <dbReference type="ARBA" id="ARBA00022801"/>
    </source>
</evidence>
<accession>A0A7C9R843</accession>
<keyword evidence="3" id="KW-0540">Nuclease</keyword>
<evidence type="ECO:0000256" key="7">
    <source>
        <dbReference type="ARBA" id="ARBA00038093"/>
    </source>
</evidence>
<comment type="similarity">
    <text evidence="7">Belongs to the PINc/VapC protein family.</text>
</comment>
<evidence type="ECO:0000256" key="6">
    <source>
        <dbReference type="ARBA" id="ARBA00022842"/>
    </source>
</evidence>
<dbReference type="PANTHER" id="PTHR33653:SF1">
    <property type="entry name" value="RIBONUCLEASE VAPC2"/>
    <property type="match status" value="1"/>
</dbReference>
<dbReference type="GO" id="GO:0016787">
    <property type="term" value="F:hydrolase activity"/>
    <property type="evidence" value="ECO:0007669"/>
    <property type="project" value="UniProtKB-KW"/>
</dbReference>
<keyword evidence="5" id="KW-0378">Hydrolase</keyword>
<keyword evidence="10" id="KW-1185">Reference proteome</keyword>
<evidence type="ECO:0000256" key="1">
    <source>
        <dbReference type="ARBA" id="ARBA00001946"/>
    </source>
</evidence>
<evidence type="ECO:0000313" key="10">
    <source>
        <dbReference type="Proteomes" id="UP000481252"/>
    </source>
</evidence>
<dbReference type="Gene3D" id="3.40.50.1010">
    <property type="entry name" value="5'-nuclease"/>
    <property type="match status" value="1"/>
</dbReference>
<dbReference type="Proteomes" id="UP000481252">
    <property type="component" value="Unassembled WGS sequence"/>
</dbReference>
<comment type="caution">
    <text evidence="9">The sequence shown here is derived from an EMBL/GenBank/DDBJ whole genome shotgun (WGS) entry which is preliminary data.</text>
</comment>
<evidence type="ECO:0000256" key="3">
    <source>
        <dbReference type="ARBA" id="ARBA00022722"/>
    </source>
</evidence>
<reference evidence="9 10" key="1">
    <citation type="submission" date="2020-02" db="EMBL/GenBank/DDBJ databases">
        <title>Genome sequence of the type strain CGMCC 1.15528 of Mesorhizobium zhangyense.</title>
        <authorList>
            <person name="Gao J."/>
            <person name="Sun J."/>
        </authorList>
    </citation>
    <scope>NUCLEOTIDE SEQUENCE [LARGE SCALE GENOMIC DNA]</scope>
    <source>
        <strain evidence="9 10">CGMCC 1.15528</strain>
    </source>
</reference>
<dbReference type="SUPFAM" id="SSF88723">
    <property type="entry name" value="PIN domain-like"/>
    <property type="match status" value="1"/>
</dbReference>
<dbReference type="AlphaFoldDB" id="A0A7C9R843"/>
<organism evidence="9 10">
    <name type="scientific">Mesorhizobium zhangyense</name>
    <dbReference type="NCBI Taxonomy" id="1776730"/>
    <lineage>
        <taxon>Bacteria</taxon>
        <taxon>Pseudomonadati</taxon>
        <taxon>Pseudomonadota</taxon>
        <taxon>Alphaproteobacteria</taxon>
        <taxon>Hyphomicrobiales</taxon>
        <taxon>Phyllobacteriaceae</taxon>
        <taxon>Mesorhizobium</taxon>
    </lineage>
</organism>
<comment type="cofactor">
    <cofactor evidence="1">
        <name>Mg(2+)</name>
        <dbReference type="ChEBI" id="CHEBI:18420"/>
    </cofactor>
</comment>
<dbReference type="InterPro" id="IPR029060">
    <property type="entry name" value="PIN-like_dom_sf"/>
</dbReference>
<dbReference type="GO" id="GO:0046872">
    <property type="term" value="F:metal ion binding"/>
    <property type="evidence" value="ECO:0007669"/>
    <property type="project" value="UniProtKB-KW"/>
</dbReference>
<keyword evidence="6" id="KW-0460">Magnesium</keyword>
<evidence type="ECO:0000256" key="4">
    <source>
        <dbReference type="ARBA" id="ARBA00022723"/>
    </source>
</evidence>
<dbReference type="Pfam" id="PF01850">
    <property type="entry name" value="PIN"/>
    <property type="match status" value="1"/>
</dbReference>
<dbReference type="GO" id="GO:0004518">
    <property type="term" value="F:nuclease activity"/>
    <property type="evidence" value="ECO:0007669"/>
    <property type="project" value="UniProtKB-KW"/>
</dbReference>
<evidence type="ECO:0000313" key="9">
    <source>
        <dbReference type="EMBL" id="NGN42199.1"/>
    </source>
</evidence>